<organism evidence="3 4">
    <name type="scientific">Blattamonas nauphoetae</name>
    <dbReference type="NCBI Taxonomy" id="2049346"/>
    <lineage>
        <taxon>Eukaryota</taxon>
        <taxon>Metamonada</taxon>
        <taxon>Preaxostyla</taxon>
        <taxon>Oxymonadida</taxon>
        <taxon>Blattamonas</taxon>
    </lineage>
</organism>
<gene>
    <name evidence="3" type="ORF">BLNAU_11433</name>
</gene>
<dbReference type="InterPro" id="IPR036465">
    <property type="entry name" value="vWFA_dom_sf"/>
</dbReference>
<dbReference type="EMBL" id="JARBJD010000089">
    <property type="protein sequence ID" value="KAK2953569.1"/>
    <property type="molecule type" value="Genomic_DNA"/>
</dbReference>
<dbReference type="InterPro" id="IPR002035">
    <property type="entry name" value="VWF_A"/>
</dbReference>
<evidence type="ECO:0000313" key="4">
    <source>
        <dbReference type="Proteomes" id="UP001281761"/>
    </source>
</evidence>
<dbReference type="CDD" id="cd00198">
    <property type="entry name" value="vWFA"/>
    <property type="match status" value="1"/>
</dbReference>
<protein>
    <recommendedName>
        <fullName evidence="2">VWFA domain-containing protein</fullName>
    </recommendedName>
</protein>
<dbReference type="Proteomes" id="UP001281761">
    <property type="component" value="Unassembled WGS sequence"/>
</dbReference>
<dbReference type="PROSITE" id="PS50234">
    <property type="entry name" value="VWFA"/>
    <property type="match status" value="1"/>
</dbReference>
<feature type="compositionally biased region" description="Low complexity" evidence="1">
    <location>
        <begin position="1195"/>
        <end position="1204"/>
    </location>
</feature>
<sequence>MDKPLHPAIFKKKILNLCHRCISFLDDIDTFPLEELQEVNKEIDNSSPTGNKVQILTDTIERLFALIIQEDNDHGRSLHLFSLNIVRYIDQFFKTSSAEDELQALIELHTALDGKVSITSTKELHFSALSKILRMLVTDQHCLPLVTGYESNVRLSLDSVPLIKVGPFGAETDFHLTLNAPTLDDWSEREKLAICFVVSTASSMEESHIIDEVLEGIRNSLMVLDSDDYVSIVVFDKIARVILPPYTVGVLREEDMMEEDGSYLEGGSFDASVSNSWSSHAPNSSGRPNIEAIFSEMRTSPSSNLCEGLEQAFSTVSNRTRDGRPLSNYRQVVIVISDGAITEGIRDSALIGAVVRRHCCVEPTLSSADPTATKPISVTAIRVGQLGQAEDNVMRVIASRGRGDYFWAPNSDDVVPAIVEATMGWKERMTQLLSISYIPAQDLKSFISSPNVPFKSELLNVWGYSTRPTKINTSELIARLKVKDQRSLPFYEKEDDYRSSQIKMRSVECSDLVSHEERRFLFNLSLSLQQEYNSAQKNAEIITEIEKAKKLVQIGAILLSFRYPGSEGVETTLLPLAAAFKLDTERDLDNAARKRRWLMSDPPQSMFGISKGALTLNGAPLTKEHDFEEEMKVSGNDTAEPVSIAGNDDQSQPKTDNSTEHHQRKRTNEKNKHSKSRERKQDDDLLELPDANATDEFGRNSPSLNEDGEEKMPLLAFEQPLHTRPPMVLSIERLKTAVLVQESLDSIQEALANYIVKEDQPDTISILHRTRSRVNAFAATRIVLANLIQHRITAREHFITAQRLSLDPDPINPTAREMDEERFGKKDDRVVAASGPALQAVPQFSTGKHGTISKRHDQPPEPYSSTAHSSEPEELDEAEFDHIDRLSPATLAKLAYFSQTPFTDVELFLLECNRSYSVLMMVDATISHLLNLIEAFPTAEQETRIYAALPAPTSNVEREKIREKRELDRELKVKTLNLALSFIVFINSGYALGANSYLMEHRLESTEHFSVLCPIPKQAFSQRIAEHNAQTRMRRREETARRMQMEREKEKKEVGTGGLKIVQEPPHPKDVHGKSWLHSILRTPRVKSPVQSNPSIQPDPKRTKVRRHEEEEEKTRDLYEEEKTRDLYEEENIRVVTERSARNKDRRMDGYLTQPRTAFMLAGDEPDEMDMGLDIGTDGWMRVKKKRVADVEENPSPSAPLLAPRAQRNQKRKNSSRPESPRAGFDGSLD</sequence>
<comment type="caution">
    <text evidence="3">The sequence shown here is derived from an EMBL/GenBank/DDBJ whole genome shotgun (WGS) entry which is preliminary data.</text>
</comment>
<feature type="compositionally biased region" description="Basic and acidic residues" evidence="1">
    <location>
        <begin position="657"/>
        <end position="671"/>
    </location>
</feature>
<feature type="region of interest" description="Disordered" evidence="1">
    <location>
        <begin position="1188"/>
        <end position="1230"/>
    </location>
</feature>
<evidence type="ECO:0000256" key="1">
    <source>
        <dbReference type="SAM" id="MobiDB-lite"/>
    </source>
</evidence>
<feature type="region of interest" description="Disordered" evidence="1">
    <location>
        <begin position="1046"/>
        <end position="1123"/>
    </location>
</feature>
<keyword evidence="4" id="KW-1185">Reference proteome</keyword>
<accession>A0ABQ9XP90</accession>
<reference evidence="3 4" key="1">
    <citation type="journal article" date="2022" name="bioRxiv">
        <title>Genomics of Preaxostyla Flagellates Illuminates Evolutionary Transitions and the Path Towards Mitochondrial Loss.</title>
        <authorList>
            <person name="Novak L.V.F."/>
            <person name="Treitli S.C."/>
            <person name="Pyrih J."/>
            <person name="Halakuc P."/>
            <person name="Pipaliya S.V."/>
            <person name="Vacek V."/>
            <person name="Brzon O."/>
            <person name="Soukal P."/>
            <person name="Eme L."/>
            <person name="Dacks J.B."/>
            <person name="Karnkowska A."/>
            <person name="Elias M."/>
            <person name="Hampl V."/>
        </authorList>
    </citation>
    <scope>NUCLEOTIDE SEQUENCE [LARGE SCALE GENOMIC DNA]</scope>
    <source>
        <strain evidence="3">NAU3</strain>
        <tissue evidence="3">Gut</tissue>
    </source>
</reference>
<feature type="compositionally biased region" description="Basic and acidic residues" evidence="1">
    <location>
        <begin position="1099"/>
        <end position="1123"/>
    </location>
</feature>
<name>A0ABQ9XP90_9EUKA</name>
<evidence type="ECO:0000313" key="3">
    <source>
        <dbReference type="EMBL" id="KAK2953569.1"/>
    </source>
</evidence>
<evidence type="ECO:0000259" key="2">
    <source>
        <dbReference type="PROSITE" id="PS50234"/>
    </source>
</evidence>
<proteinExistence type="predicted"/>
<feature type="domain" description="VWFA" evidence="2">
    <location>
        <begin position="193"/>
        <end position="422"/>
    </location>
</feature>
<dbReference type="SMART" id="SM00327">
    <property type="entry name" value="VWA"/>
    <property type="match status" value="1"/>
</dbReference>
<feature type="region of interest" description="Disordered" evidence="1">
    <location>
        <begin position="842"/>
        <end position="874"/>
    </location>
</feature>
<dbReference type="SUPFAM" id="SSF53300">
    <property type="entry name" value="vWA-like"/>
    <property type="match status" value="1"/>
</dbReference>
<feature type="region of interest" description="Disordered" evidence="1">
    <location>
        <begin position="628"/>
        <end position="709"/>
    </location>
</feature>
<dbReference type="Gene3D" id="3.40.50.410">
    <property type="entry name" value="von Willebrand factor, type A domain"/>
    <property type="match status" value="1"/>
</dbReference>